<dbReference type="STRING" id="4155.A0A022QS04"/>
<dbReference type="EMBL" id="KI631062">
    <property type="protein sequence ID" value="EYU30359.1"/>
    <property type="molecule type" value="Genomic_DNA"/>
</dbReference>
<dbReference type="PANTHER" id="PTHR23336">
    <property type="entry name" value="ZINC FINGER CW-TYPE COILED-COIL DOMAIN PROTEIN 3"/>
    <property type="match status" value="1"/>
</dbReference>
<gene>
    <name evidence="1" type="ORF">MIMGU_mgv1a0262022mg</name>
</gene>
<evidence type="ECO:0000313" key="2">
    <source>
        <dbReference type="Proteomes" id="UP000030748"/>
    </source>
</evidence>
<sequence>MDHVRVHPRFLHSNATSHKWALGAFAELLDNALDEVCNGATYVNVDMVMKANTKMLVVQ</sequence>
<evidence type="ECO:0000313" key="1">
    <source>
        <dbReference type="EMBL" id="EYU30359.1"/>
    </source>
</evidence>
<dbReference type="InterPro" id="IPR045261">
    <property type="entry name" value="MORC_ATPase"/>
</dbReference>
<reference evidence="1 2" key="1">
    <citation type="journal article" date="2013" name="Proc. Natl. Acad. Sci. U.S.A.">
        <title>Fine-scale variation in meiotic recombination in Mimulus inferred from population shotgun sequencing.</title>
        <authorList>
            <person name="Hellsten U."/>
            <person name="Wright K.M."/>
            <person name="Jenkins J."/>
            <person name="Shu S."/>
            <person name="Yuan Y."/>
            <person name="Wessler S.R."/>
            <person name="Schmutz J."/>
            <person name="Willis J.H."/>
            <person name="Rokhsar D.S."/>
        </authorList>
    </citation>
    <scope>NUCLEOTIDE SEQUENCE [LARGE SCALE GENOMIC DNA]</scope>
    <source>
        <strain evidence="2">cv. DUN x IM62</strain>
    </source>
</reference>
<feature type="non-terminal residue" evidence="1">
    <location>
        <position position="59"/>
    </location>
</feature>
<protein>
    <submittedName>
        <fullName evidence="1">Uncharacterized protein</fullName>
    </submittedName>
</protein>
<dbReference type="Proteomes" id="UP000030748">
    <property type="component" value="Unassembled WGS sequence"/>
</dbReference>
<proteinExistence type="predicted"/>
<name>A0A022QS04_ERYGU</name>
<accession>A0A022QS04</accession>
<dbReference type="GO" id="GO:0016887">
    <property type="term" value="F:ATP hydrolysis activity"/>
    <property type="evidence" value="ECO:0007669"/>
    <property type="project" value="InterPro"/>
</dbReference>
<dbReference type="eggNOG" id="KOG1845">
    <property type="taxonomic scope" value="Eukaryota"/>
</dbReference>
<organism evidence="1 2">
    <name type="scientific">Erythranthe guttata</name>
    <name type="common">Yellow monkey flower</name>
    <name type="synonym">Mimulus guttatus</name>
    <dbReference type="NCBI Taxonomy" id="4155"/>
    <lineage>
        <taxon>Eukaryota</taxon>
        <taxon>Viridiplantae</taxon>
        <taxon>Streptophyta</taxon>
        <taxon>Embryophyta</taxon>
        <taxon>Tracheophyta</taxon>
        <taxon>Spermatophyta</taxon>
        <taxon>Magnoliopsida</taxon>
        <taxon>eudicotyledons</taxon>
        <taxon>Gunneridae</taxon>
        <taxon>Pentapetalae</taxon>
        <taxon>asterids</taxon>
        <taxon>lamiids</taxon>
        <taxon>Lamiales</taxon>
        <taxon>Phrymaceae</taxon>
        <taxon>Erythranthe</taxon>
    </lineage>
</organism>
<keyword evidence="2" id="KW-1185">Reference proteome</keyword>
<dbReference type="PANTHER" id="PTHR23336:SF58">
    <property type="entry name" value="PROTEIN MICRORCHIDIA 4"/>
    <property type="match status" value="1"/>
</dbReference>
<dbReference type="AlphaFoldDB" id="A0A022QS04"/>